<feature type="region of interest" description="Disordered" evidence="1">
    <location>
        <begin position="57"/>
        <end position="95"/>
    </location>
</feature>
<feature type="compositionally biased region" description="Polar residues" evidence="1">
    <location>
        <begin position="64"/>
        <end position="95"/>
    </location>
</feature>
<dbReference type="Proteomes" id="UP001163046">
    <property type="component" value="Unassembled WGS sequence"/>
</dbReference>
<feature type="compositionally biased region" description="Polar residues" evidence="1">
    <location>
        <begin position="269"/>
        <end position="306"/>
    </location>
</feature>
<gene>
    <name evidence="2" type="ORF">OS493_007648</name>
</gene>
<organism evidence="2 3">
    <name type="scientific">Desmophyllum pertusum</name>
    <dbReference type="NCBI Taxonomy" id="174260"/>
    <lineage>
        <taxon>Eukaryota</taxon>
        <taxon>Metazoa</taxon>
        <taxon>Cnidaria</taxon>
        <taxon>Anthozoa</taxon>
        <taxon>Hexacorallia</taxon>
        <taxon>Scleractinia</taxon>
        <taxon>Caryophylliina</taxon>
        <taxon>Caryophylliidae</taxon>
        <taxon>Desmophyllum</taxon>
    </lineage>
</organism>
<accession>A0A9W9YRM1</accession>
<feature type="compositionally biased region" description="Acidic residues" evidence="1">
    <location>
        <begin position="799"/>
        <end position="813"/>
    </location>
</feature>
<keyword evidence="3" id="KW-1185">Reference proteome</keyword>
<sequence>MSFLWFHLTAHFRVRDKKQNEKVPAGVGLPRLFRELFHRSTRAMSFLYSHLTTRRFRDRDKKQVQQTTSQEIGRSSANVSREQNEGKASSVSRSHQAVKYETVAAHSLLPVKSSPLYQVTPEHFQSYKSSLYSDTVNLPASPNIGRETEPQRLSSSRHSQVEKERLKASSTAGQRAEKHVTFSSKVKVNGKIIPSSTLHSKVDSAARASVDESKAEKNKAMKEEHPPAHVDIPAPTPPVKGKAKRKAMPPLIPEQTHGHVTAPVDPQVRANTSSGVADSSKVWSANVGSDTHGTSSAKEQVDTELTSPRRKRAKNEEDCEQLNPWDVPTSIDRTQNPLPGSKSMKRKAESGGVAISKPKPTECVASKRHRVDMQTLQTVIAEQLELMGVGESPPEIPFPESMEIGGEENAVIFLERDEVVPIDIDQQPCAVEPMETNQEAVSQWFFSGLWGNIIQPFCVKPFSFLQSFFVQPAEEMETDELALPTTPSIEVMERNQHPFTMAMPFGQLPDAWWPVATAMGRSEATATEPQQESMATNQELIDARQPVASPFGELADAMRLNAAGQAIMQPAGKRAMPALTMRTMSPLMEAMAQCTIQPDTSICNQQPHGGMECKVNNGQNLATIGQQLSVAAEPGTSVYNEHPRGAECKFNDGQRFTAIELQELAIDDESGAVYNEQSQATEHKFNDGQRFTAIELQELAIDDESGVVYNEQSQAMEHKFNDGQRFTAIELQELAIDDESGAVYEHSQDSECELNNGQSFATVEQQRPVAAEANPNSINRLTMEQLQLVPEGGFFPDVVDSDSDDDYSDDSDDGHEPDAATID</sequence>
<proteinExistence type="predicted"/>
<evidence type="ECO:0000313" key="2">
    <source>
        <dbReference type="EMBL" id="KAJ7365011.1"/>
    </source>
</evidence>
<feature type="compositionally biased region" description="Basic and acidic residues" evidence="1">
    <location>
        <begin position="200"/>
        <end position="228"/>
    </location>
</feature>
<feature type="region of interest" description="Disordered" evidence="1">
    <location>
        <begin position="138"/>
        <end position="180"/>
    </location>
</feature>
<feature type="region of interest" description="Disordered" evidence="1">
    <location>
        <begin position="269"/>
        <end position="358"/>
    </location>
</feature>
<protein>
    <submittedName>
        <fullName evidence="2">Uncharacterized protein</fullName>
    </submittedName>
</protein>
<feature type="compositionally biased region" description="Basic and acidic residues" evidence="1">
    <location>
        <begin position="814"/>
        <end position="823"/>
    </location>
</feature>
<comment type="caution">
    <text evidence="2">The sequence shown here is derived from an EMBL/GenBank/DDBJ whole genome shotgun (WGS) entry which is preliminary data.</text>
</comment>
<evidence type="ECO:0000313" key="3">
    <source>
        <dbReference type="Proteomes" id="UP001163046"/>
    </source>
</evidence>
<dbReference type="AlphaFoldDB" id="A0A9W9YRM1"/>
<name>A0A9W9YRM1_9CNID</name>
<feature type="region of interest" description="Disordered" evidence="1">
    <location>
        <begin position="792"/>
        <end position="823"/>
    </location>
</feature>
<evidence type="ECO:0000256" key="1">
    <source>
        <dbReference type="SAM" id="MobiDB-lite"/>
    </source>
</evidence>
<dbReference type="EMBL" id="MU827304">
    <property type="protein sequence ID" value="KAJ7365011.1"/>
    <property type="molecule type" value="Genomic_DNA"/>
</dbReference>
<reference evidence="2" key="1">
    <citation type="submission" date="2023-01" db="EMBL/GenBank/DDBJ databases">
        <title>Genome assembly of the deep-sea coral Lophelia pertusa.</title>
        <authorList>
            <person name="Herrera S."/>
            <person name="Cordes E."/>
        </authorList>
    </citation>
    <scope>NUCLEOTIDE SEQUENCE</scope>
    <source>
        <strain evidence="2">USNM1676648</strain>
        <tissue evidence="2">Polyp</tissue>
    </source>
</reference>
<feature type="region of interest" description="Disordered" evidence="1">
    <location>
        <begin position="199"/>
        <end position="244"/>
    </location>
</feature>